<proteinExistence type="predicted"/>
<accession>A0A645G3J8</accession>
<sequence>MDESAASSVLSGILARPESNRIRALYLCIQWLQRPVHRTFDRFDTFIRTEKPSAPLYPPSDLLLRRQLYPDHCQYHYNVWRIGPDAGGHAAGLRSHNRTAWHCDILFPHARHQTNSHAAHAQLDIRLLHGHERSGPCREL</sequence>
<name>A0A645G3J8_9ZZZZ</name>
<evidence type="ECO:0000313" key="1">
    <source>
        <dbReference type="EMBL" id="MPN20490.1"/>
    </source>
</evidence>
<protein>
    <submittedName>
        <fullName evidence="1">Uncharacterized protein</fullName>
    </submittedName>
</protein>
<dbReference type="AlphaFoldDB" id="A0A645G3J8"/>
<comment type="caution">
    <text evidence="1">The sequence shown here is derived from an EMBL/GenBank/DDBJ whole genome shotgun (WGS) entry which is preliminary data.</text>
</comment>
<gene>
    <name evidence="1" type="ORF">SDC9_167869</name>
</gene>
<organism evidence="1">
    <name type="scientific">bioreactor metagenome</name>
    <dbReference type="NCBI Taxonomy" id="1076179"/>
    <lineage>
        <taxon>unclassified sequences</taxon>
        <taxon>metagenomes</taxon>
        <taxon>ecological metagenomes</taxon>
    </lineage>
</organism>
<reference evidence="1" key="1">
    <citation type="submission" date="2019-08" db="EMBL/GenBank/DDBJ databases">
        <authorList>
            <person name="Kucharzyk K."/>
            <person name="Murdoch R.W."/>
            <person name="Higgins S."/>
            <person name="Loffler F."/>
        </authorList>
    </citation>
    <scope>NUCLEOTIDE SEQUENCE</scope>
</reference>
<dbReference type="EMBL" id="VSSQ01068273">
    <property type="protein sequence ID" value="MPN20490.1"/>
    <property type="molecule type" value="Genomic_DNA"/>
</dbReference>